<dbReference type="FunFam" id="3.30.730.10:FF:000001">
    <property type="entry name" value="Ethylene-responsive transcription factor 2"/>
    <property type="match status" value="1"/>
</dbReference>
<organism evidence="11 12">
    <name type="scientific">Riccia fluitans</name>
    <dbReference type="NCBI Taxonomy" id="41844"/>
    <lineage>
        <taxon>Eukaryota</taxon>
        <taxon>Viridiplantae</taxon>
        <taxon>Streptophyta</taxon>
        <taxon>Embryophyta</taxon>
        <taxon>Marchantiophyta</taxon>
        <taxon>Marchantiopsida</taxon>
        <taxon>Marchantiidae</taxon>
        <taxon>Marchantiales</taxon>
        <taxon>Ricciaceae</taxon>
        <taxon>Riccia</taxon>
    </lineage>
</organism>
<dbReference type="PANTHER" id="PTHR31241:SF62">
    <property type="entry name" value="DEHYDRATION-RESPONSIVE ELEMENT-BINDING PROTEIN 2D"/>
    <property type="match status" value="1"/>
</dbReference>
<dbReference type="PANTHER" id="PTHR31241">
    <property type="entry name" value="DEHYDRATION-RESPONSIVE ELEMENT-BINDING PROTEIN 2C"/>
    <property type="match status" value="1"/>
</dbReference>
<evidence type="ECO:0000256" key="1">
    <source>
        <dbReference type="ARBA" id="ARBA00004123"/>
    </source>
</evidence>
<reference evidence="11 12" key="1">
    <citation type="submission" date="2024-09" db="EMBL/GenBank/DDBJ databases">
        <title>Chromosome-scale assembly of Riccia fluitans.</title>
        <authorList>
            <person name="Paukszto L."/>
            <person name="Sawicki J."/>
            <person name="Karawczyk K."/>
            <person name="Piernik-Szablinska J."/>
            <person name="Szczecinska M."/>
            <person name="Mazdziarz M."/>
        </authorList>
    </citation>
    <scope>NUCLEOTIDE SEQUENCE [LARGE SCALE GENOMIC DNA]</scope>
    <source>
        <strain evidence="11">Rf_01</strain>
        <tissue evidence="11">Aerial parts of the thallus</tissue>
    </source>
</reference>
<dbReference type="InterPro" id="IPR001471">
    <property type="entry name" value="AP2/ERF_dom"/>
</dbReference>
<dbReference type="SMART" id="SM00380">
    <property type="entry name" value="AP2"/>
    <property type="match status" value="1"/>
</dbReference>
<comment type="caution">
    <text evidence="11">The sequence shown here is derived from an EMBL/GenBank/DDBJ whole genome shotgun (WGS) entry which is preliminary data.</text>
</comment>
<feature type="region of interest" description="Disordered" evidence="9">
    <location>
        <begin position="95"/>
        <end position="120"/>
    </location>
</feature>
<gene>
    <name evidence="11" type="ORF">R1flu_000161</name>
</gene>
<evidence type="ECO:0000256" key="9">
    <source>
        <dbReference type="SAM" id="MobiDB-lite"/>
    </source>
</evidence>
<dbReference type="InterPro" id="IPR036955">
    <property type="entry name" value="AP2/ERF_dom_sf"/>
</dbReference>
<proteinExistence type="inferred from homology"/>
<dbReference type="EMBL" id="JBHFFA010000006">
    <property type="protein sequence ID" value="KAL2619956.1"/>
    <property type="molecule type" value="Genomic_DNA"/>
</dbReference>
<feature type="domain" description="AP2/ERF" evidence="10">
    <location>
        <begin position="18"/>
        <end position="75"/>
    </location>
</feature>
<keyword evidence="12" id="KW-1185">Reference proteome</keyword>
<evidence type="ECO:0000259" key="10">
    <source>
        <dbReference type="PROSITE" id="PS51032"/>
    </source>
</evidence>
<dbReference type="Proteomes" id="UP001605036">
    <property type="component" value="Unassembled WGS sequence"/>
</dbReference>
<evidence type="ECO:0000256" key="7">
    <source>
        <dbReference type="ARBA" id="ARBA00023242"/>
    </source>
</evidence>
<evidence type="ECO:0000313" key="12">
    <source>
        <dbReference type="Proteomes" id="UP001605036"/>
    </source>
</evidence>
<evidence type="ECO:0000256" key="5">
    <source>
        <dbReference type="ARBA" id="ARBA00023159"/>
    </source>
</evidence>
<keyword evidence="7" id="KW-0539">Nucleus</keyword>
<dbReference type="AlphaFoldDB" id="A0ABD1XZN1"/>
<sequence length="386" mass="43286">MDLKRKRRSGGPENALHSYRGVRQRTWGKWVAEIRIPNQRNRLWIGTFNTANEAALKYNEKALELYGENAQLNDVCQPGSGSGESLGLDIPMTKRQQSLRHRNIQPKTQQSFPRRTESEKLPREQRFLPLLDLMFLNSGSEKGDTFITQTERNPNQLEHVPLEASPGIFPAAGERFISGECSRSALSGTSNILPSFFQQNILPVSEQSFGRIRSTEGENPPRPLTPLPSWDYLWPNQGNTEGYLIPQTENAPNQLAQEPLEASPHNFPTEIDPVQNPFQLDFLREQNGPLPLWDSTDLLTPEVELWEGLCRECPMDDGESNFLISAFDHEMTAGCMLHHSSRDQMAESIDFGTGGNKELSAYPSPLRAQYLSNPTGAQPPASGGFN</sequence>
<keyword evidence="4" id="KW-0238">DNA-binding</keyword>
<evidence type="ECO:0000256" key="8">
    <source>
        <dbReference type="ARBA" id="ARBA00024343"/>
    </source>
</evidence>
<evidence type="ECO:0000256" key="6">
    <source>
        <dbReference type="ARBA" id="ARBA00023163"/>
    </source>
</evidence>
<dbReference type="GO" id="GO:0005634">
    <property type="term" value="C:nucleus"/>
    <property type="evidence" value="ECO:0007669"/>
    <property type="project" value="UniProtKB-SubCell"/>
</dbReference>
<dbReference type="CDD" id="cd00018">
    <property type="entry name" value="AP2"/>
    <property type="match status" value="1"/>
</dbReference>
<dbReference type="Pfam" id="PF00847">
    <property type="entry name" value="AP2"/>
    <property type="match status" value="1"/>
</dbReference>
<evidence type="ECO:0000256" key="3">
    <source>
        <dbReference type="ARBA" id="ARBA00023016"/>
    </source>
</evidence>
<comment type="similarity">
    <text evidence="8">Belongs to the AP2/ERF transcription factor family. ERF subfamily.</text>
</comment>
<dbReference type="GO" id="GO:0003677">
    <property type="term" value="F:DNA binding"/>
    <property type="evidence" value="ECO:0007669"/>
    <property type="project" value="UniProtKB-KW"/>
</dbReference>
<dbReference type="Gene3D" id="3.30.730.10">
    <property type="entry name" value="AP2/ERF domain"/>
    <property type="match status" value="1"/>
</dbReference>
<evidence type="ECO:0000313" key="11">
    <source>
        <dbReference type="EMBL" id="KAL2619956.1"/>
    </source>
</evidence>
<dbReference type="SUPFAM" id="SSF54171">
    <property type="entry name" value="DNA-binding domain"/>
    <property type="match status" value="1"/>
</dbReference>
<dbReference type="InterPro" id="IPR016177">
    <property type="entry name" value="DNA-bd_dom_sf"/>
</dbReference>
<keyword evidence="2" id="KW-0805">Transcription regulation</keyword>
<evidence type="ECO:0000256" key="2">
    <source>
        <dbReference type="ARBA" id="ARBA00023015"/>
    </source>
</evidence>
<keyword evidence="6" id="KW-0804">Transcription</keyword>
<comment type="subcellular location">
    <subcellularLocation>
        <location evidence="1">Nucleus</location>
    </subcellularLocation>
</comment>
<keyword evidence="5" id="KW-0010">Activator</keyword>
<accession>A0ABD1XZN1</accession>
<dbReference type="PRINTS" id="PR00367">
    <property type="entry name" value="ETHRSPELEMNT"/>
</dbReference>
<dbReference type="PROSITE" id="PS51032">
    <property type="entry name" value="AP2_ERF"/>
    <property type="match status" value="1"/>
</dbReference>
<name>A0ABD1XZN1_9MARC</name>
<keyword evidence="3" id="KW-0346">Stress response</keyword>
<protein>
    <recommendedName>
        <fullName evidence="10">AP2/ERF domain-containing protein</fullName>
    </recommendedName>
</protein>
<evidence type="ECO:0000256" key="4">
    <source>
        <dbReference type="ARBA" id="ARBA00023125"/>
    </source>
</evidence>